<dbReference type="Gene3D" id="3.40.50.170">
    <property type="entry name" value="Formyl transferase, N-terminal domain"/>
    <property type="match status" value="1"/>
</dbReference>
<gene>
    <name evidence="4" type="primary">purN</name>
    <name evidence="7" type="ORF">IGS67_05205</name>
</gene>
<feature type="compositionally biased region" description="Basic residues" evidence="5">
    <location>
        <begin position="111"/>
        <end position="127"/>
    </location>
</feature>
<dbReference type="EC" id="2.1.2.2" evidence="4"/>
<protein>
    <recommendedName>
        <fullName evidence="4">Phosphoribosylglycinamide formyltransferase</fullName>
        <ecNumber evidence="4">2.1.2.2</ecNumber>
    </recommendedName>
    <alternativeName>
        <fullName evidence="4">5'-phosphoribosylglycinamide transformylase</fullName>
    </alternativeName>
    <alternativeName>
        <fullName evidence="4">GAR transformylase</fullName>
        <shortName evidence="4">GART</shortName>
    </alternativeName>
</protein>
<feature type="domain" description="Formyl transferase N-terminal" evidence="6">
    <location>
        <begin position="356"/>
        <end position="534"/>
    </location>
</feature>
<organism evidence="7 8">
    <name type="scientific">Flavimobilis rhizosphaerae</name>
    <dbReference type="NCBI Taxonomy" id="2775421"/>
    <lineage>
        <taxon>Bacteria</taxon>
        <taxon>Bacillati</taxon>
        <taxon>Actinomycetota</taxon>
        <taxon>Actinomycetes</taxon>
        <taxon>Micrococcales</taxon>
        <taxon>Jonesiaceae</taxon>
        <taxon>Flavimobilis</taxon>
    </lineage>
</organism>
<reference evidence="7 8" key="1">
    <citation type="submission" date="2020-09" db="EMBL/GenBank/DDBJ databases">
        <title>Flavimobilis rhizosphaerae sp. nov., isolated from rhizosphere soil of Spartina alterniflora.</title>
        <authorList>
            <person name="Hanqin C."/>
        </authorList>
    </citation>
    <scope>NUCLEOTIDE SEQUENCE [LARGE SCALE GENOMIC DNA]</scope>
    <source>
        <strain evidence="7 8">GY 10621</strain>
    </source>
</reference>
<dbReference type="PANTHER" id="PTHR43369">
    <property type="entry name" value="PHOSPHORIBOSYLGLYCINAMIDE FORMYLTRANSFERASE"/>
    <property type="match status" value="1"/>
</dbReference>
<evidence type="ECO:0000259" key="6">
    <source>
        <dbReference type="Pfam" id="PF00551"/>
    </source>
</evidence>
<dbReference type="PANTHER" id="PTHR43369:SF2">
    <property type="entry name" value="PHOSPHORIBOSYLGLYCINAMIDE FORMYLTRANSFERASE"/>
    <property type="match status" value="1"/>
</dbReference>
<dbReference type="HAMAP" id="MF_01930">
    <property type="entry name" value="PurN"/>
    <property type="match status" value="1"/>
</dbReference>
<comment type="caution">
    <text evidence="7">The sequence shown here is derived from an EMBL/GenBank/DDBJ whole genome shotgun (WGS) entry which is preliminary data.</text>
</comment>
<comment type="catalytic activity">
    <reaction evidence="4">
        <text>N(1)-(5-phospho-beta-D-ribosyl)glycinamide + (6R)-10-formyltetrahydrofolate = N(2)-formyl-N(1)-(5-phospho-beta-D-ribosyl)glycinamide + (6S)-5,6,7,8-tetrahydrofolate + H(+)</text>
        <dbReference type="Rhea" id="RHEA:15053"/>
        <dbReference type="ChEBI" id="CHEBI:15378"/>
        <dbReference type="ChEBI" id="CHEBI:57453"/>
        <dbReference type="ChEBI" id="CHEBI:143788"/>
        <dbReference type="ChEBI" id="CHEBI:147286"/>
        <dbReference type="ChEBI" id="CHEBI:195366"/>
        <dbReference type="EC" id="2.1.2.2"/>
    </reaction>
</comment>
<feature type="compositionally biased region" description="Basic and acidic residues" evidence="5">
    <location>
        <begin position="128"/>
        <end position="159"/>
    </location>
</feature>
<comment type="function">
    <text evidence="4">Catalyzes the transfer of a formyl group from 10-formyltetrahydrofolate to 5-phospho-ribosyl-glycinamide (GAR), producing 5-phospho-ribosyl-N-formylglycinamide (FGAR) and tetrahydrofolate.</text>
</comment>
<feature type="region of interest" description="Disordered" evidence="5">
    <location>
        <begin position="294"/>
        <end position="327"/>
    </location>
</feature>
<keyword evidence="8" id="KW-1185">Reference proteome</keyword>
<proteinExistence type="inferred from homology"/>
<evidence type="ECO:0000256" key="1">
    <source>
        <dbReference type="ARBA" id="ARBA00005054"/>
    </source>
</evidence>
<feature type="compositionally biased region" description="Basic and acidic residues" evidence="5">
    <location>
        <begin position="88"/>
        <end position="104"/>
    </location>
</feature>
<comment type="pathway">
    <text evidence="1 4">Purine metabolism; IMP biosynthesis via de novo pathway; N(2)-formyl-N(1)-(5-phospho-D-ribosyl)glycinamide from N(1)-(5-phospho-D-ribosyl)glycinamide (10-formyl THF route): step 1/1.</text>
</comment>
<dbReference type="SUPFAM" id="SSF53328">
    <property type="entry name" value="Formyltransferase"/>
    <property type="match status" value="1"/>
</dbReference>
<feature type="region of interest" description="Disordered" evidence="5">
    <location>
        <begin position="88"/>
        <end position="274"/>
    </location>
</feature>
<dbReference type="Pfam" id="PF00551">
    <property type="entry name" value="Formyl_trans_N"/>
    <property type="match status" value="1"/>
</dbReference>
<name>A0ABR9DPI8_9MICO</name>
<feature type="compositionally biased region" description="Basic and acidic residues" evidence="5">
    <location>
        <begin position="243"/>
        <end position="274"/>
    </location>
</feature>
<comment type="similarity">
    <text evidence="4">Belongs to the GART family.</text>
</comment>
<dbReference type="EMBL" id="JACZDF010000002">
    <property type="protein sequence ID" value="MBD9698893.1"/>
    <property type="molecule type" value="Genomic_DNA"/>
</dbReference>
<evidence type="ECO:0000256" key="5">
    <source>
        <dbReference type="SAM" id="MobiDB-lite"/>
    </source>
</evidence>
<evidence type="ECO:0000256" key="4">
    <source>
        <dbReference type="HAMAP-Rule" id="MF_01930"/>
    </source>
</evidence>
<feature type="binding site" evidence="4">
    <location>
        <begin position="365"/>
        <end position="367"/>
    </location>
    <ligand>
        <name>N(1)-(5-phospho-beta-D-ribosyl)glycinamide</name>
        <dbReference type="ChEBI" id="CHEBI:143788"/>
    </ligand>
</feature>
<sequence>MAPARDARRVHRDGPRGRCRDGAARRVGLRGAGADARHRRVARRHGFRRGCAGGRAVVVRGRPRAVGARVDLGRRILVRHGHALLADDGRRRTDARRAARRGDPHGAAGRRVGRGAGRGRARRRRRGDLRAPERGGPRVDDPPRRAPHGRRDDGRDGRRARVARVRWCRPGAHAGRRRGRVRRGARRRGGGARRGGARGGAPPSDVARVVPQRRGSGARRCAPRRRGDGWARSGHGGAGHGGAGHDGDGADGPERPDGADDAHDADNPHGDVRRLDDLVRERYDEHERPVCRLRPVARRTDPSVRAPGRGGRRARASATPADAAAEARRRRYRGAVTDSESLVPHPSAAGRTDAVRLVVLVSGTGSNLRALLDAHDDPAYGARVVGVVADRPGIGGLDHARAAGVPTAVVQVADFGSREEWDAALAKAVGVFTPDWVVSAGFMKILGAAFLARFGGRTLNTHPALLPSYPGAHGVRDALAGGARVTGATMHLVDAGVDTGPIIAQVAVDVTDDDTEETLHERIKVVERAMLVEKVGRIAREGLVVDGRRTRIGAVA</sequence>
<accession>A0ABR9DPI8</accession>
<feature type="binding site" evidence="4">
    <location>
        <position position="460"/>
    </location>
    <ligand>
        <name>(6R)-10-formyltetrahydrofolate</name>
        <dbReference type="ChEBI" id="CHEBI:195366"/>
    </ligand>
</feature>
<dbReference type="Proteomes" id="UP000642107">
    <property type="component" value="Unassembled WGS sequence"/>
</dbReference>
<dbReference type="InterPro" id="IPR004607">
    <property type="entry name" value="GART"/>
</dbReference>
<feature type="compositionally biased region" description="Basic residues" evidence="5">
    <location>
        <begin position="174"/>
        <end position="191"/>
    </location>
</feature>
<keyword evidence="3 4" id="KW-0658">Purine biosynthesis</keyword>
<keyword evidence="2 4" id="KW-0808">Transferase</keyword>
<feature type="active site" description="Proton donor" evidence="4">
    <location>
        <position position="462"/>
    </location>
</feature>
<feature type="site" description="Raises pKa of active site His" evidence="4">
    <location>
        <position position="498"/>
    </location>
</feature>
<dbReference type="NCBIfam" id="TIGR00639">
    <property type="entry name" value="PurN"/>
    <property type="match status" value="1"/>
</dbReference>
<evidence type="ECO:0000313" key="7">
    <source>
        <dbReference type="EMBL" id="MBD9698893.1"/>
    </source>
</evidence>
<feature type="region of interest" description="Disordered" evidence="5">
    <location>
        <begin position="1"/>
        <end position="21"/>
    </location>
</feature>
<evidence type="ECO:0000313" key="8">
    <source>
        <dbReference type="Proteomes" id="UP000642107"/>
    </source>
</evidence>
<evidence type="ECO:0000256" key="3">
    <source>
        <dbReference type="ARBA" id="ARBA00022755"/>
    </source>
</evidence>
<feature type="binding site" evidence="4">
    <location>
        <begin position="443"/>
        <end position="446"/>
    </location>
    <ligand>
        <name>(6R)-10-formyltetrahydrofolate</name>
        <dbReference type="ChEBI" id="CHEBI:195366"/>
    </ligand>
</feature>
<feature type="compositionally biased region" description="Basic and acidic residues" evidence="5">
    <location>
        <begin position="12"/>
        <end position="21"/>
    </location>
</feature>
<dbReference type="GO" id="GO:0004644">
    <property type="term" value="F:phosphoribosylglycinamide formyltransferase activity"/>
    <property type="evidence" value="ECO:0007669"/>
    <property type="project" value="UniProtKB-EC"/>
</dbReference>
<dbReference type="InterPro" id="IPR002376">
    <property type="entry name" value="Formyl_transf_N"/>
</dbReference>
<evidence type="ECO:0000256" key="2">
    <source>
        <dbReference type="ARBA" id="ARBA00022679"/>
    </source>
</evidence>
<dbReference type="CDD" id="cd08645">
    <property type="entry name" value="FMT_core_GART"/>
    <property type="match status" value="1"/>
</dbReference>
<dbReference type="InterPro" id="IPR036477">
    <property type="entry name" value="Formyl_transf_N_sf"/>
</dbReference>
<feature type="binding site" evidence="4">
    <location>
        <position position="418"/>
    </location>
    <ligand>
        <name>(6R)-10-formyltetrahydrofolate</name>
        <dbReference type="ChEBI" id="CHEBI:195366"/>
    </ligand>
</feature>